<dbReference type="GO" id="GO:0007018">
    <property type="term" value="P:microtubule-based movement"/>
    <property type="evidence" value="ECO:0007669"/>
    <property type="project" value="TreeGrafter"/>
</dbReference>
<sequence>MSQNETNWFDSDLVNKVAKEVVETVIGSNTYQHSKVNNWSNAIVEQVLQQLIKSNKSFKYIVTCAIIQKNGAGLQTATSCYWDNTSDGHSTIRWENKSLHSIIQIFAIAV</sequence>
<dbReference type="EMBL" id="OC884893">
    <property type="protein sequence ID" value="CAD7643965.1"/>
    <property type="molecule type" value="Genomic_DNA"/>
</dbReference>
<organism evidence="2">
    <name type="scientific">Medioppia subpectinata</name>
    <dbReference type="NCBI Taxonomy" id="1979941"/>
    <lineage>
        <taxon>Eukaryota</taxon>
        <taxon>Metazoa</taxon>
        <taxon>Ecdysozoa</taxon>
        <taxon>Arthropoda</taxon>
        <taxon>Chelicerata</taxon>
        <taxon>Arachnida</taxon>
        <taxon>Acari</taxon>
        <taxon>Acariformes</taxon>
        <taxon>Sarcoptiformes</taxon>
        <taxon>Oribatida</taxon>
        <taxon>Brachypylina</taxon>
        <taxon>Oppioidea</taxon>
        <taxon>Oppiidae</taxon>
        <taxon>Medioppia</taxon>
    </lineage>
</organism>
<dbReference type="InterPro" id="IPR005334">
    <property type="entry name" value="Tctex-1-like"/>
</dbReference>
<evidence type="ECO:0000313" key="3">
    <source>
        <dbReference type="Proteomes" id="UP000759131"/>
    </source>
</evidence>
<dbReference type="GO" id="GO:0045505">
    <property type="term" value="F:dynein intermediate chain binding"/>
    <property type="evidence" value="ECO:0007669"/>
    <property type="project" value="TreeGrafter"/>
</dbReference>
<dbReference type="AlphaFoldDB" id="A0A7R9QFG9"/>
<accession>A0A7R9QFG9</accession>
<comment type="similarity">
    <text evidence="1">Belongs to the dynein light chain Tctex-type family.</text>
</comment>
<dbReference type="PANTHER" id="PTHR21255">
    <property type="entry name" value="T-COMPLEX-ASSOCIATED-TESTIS-EXPRESSED 1/ DYNEIN LIGHT CHAIN"/>
    <property type="match status" value="1"/>
</dbReference>
<dbReference type="CDD" id="cd21455">
    <property type="entry name" value="DLC-like_DYNLT1_DYNLT3"/>
    <property type="match status" value="1"/>
</dbReference>
<evidence type="ECO:0000256" key="1">
    <source>
        <dbReference type="ARBA" id="ARBA00005361"/>
    </source>
</evidence>
<protein>
    <recommendedName>
        <fullName evidence="4">Dynein light chain Tctex-type 1</fullName>
    </recommendedName>
</protein>
<dbReference type="Proteomes" id="UP000759131">
    <property type="component" value="Unassembled WGS sequence"/>
</dbReference>
<dbReference type="PANTHER" id="PTHR21255:SF4">
    <property type="entry name" value="DYNEIN LIGHT CHAIN TCTEX-TYPE"/>
    <property type="match status" value="1"/>
</dbReference>
<gene>
    <name evidence="2" type="ORF">OSB1V03_LOCUS19845</name>
</gene>
<dbReference type="InterPro" id="IPR038586">
    <property type="entry name" value="Tctex-1-like_sf"/>
</dbReference>
<dbReference type="GO" id="GO:0005737">
    <property type="term" value="C:cytoplasm"/>
    <property type="evidence" value="ECO:0007669"/>
    <property type="project" value="TreeGrafter"/>
</dbReference>
<evidence type="ECO:0008006" key="4">
    <source>
        <dbReference type="Google" id="ProtNLM"/>
    </source>
</evidence>
<proteinExistence type="inferred from homology"/>
<reference evidence="2" key="1">
    <citation type="submission" date="2020-11" db="EMBL/GenBank/DDBJ databases">
        <authorList>
            <person name="Tran Van P."/>
        </authorList>
    </citation>
    <scope>NUCLEOTIDE SEQUENCE</scope>
</reference>
<dbReference type="GO" id="GO:0005868">
    <property type="term" value="C:cytoplasmic dynein complex"/>
    <property type="evidence" value="ECO:0007669"/>
    <property type="project" value="TreeGrafter"/>
</dbReference>
<name>A0A7R9QFG9_9ACAR</name>
<dbReference type="OrthoDB" id="10059120at2759"/>
<evidence type="ECO:0000313" key="2">
    <source>
        <dbReference type="EMBL" id="CAD7643965.1"/>
    </source>
</evidence>
<keyword evidence="3" id="KW-1185">Reference proteome</keyword>
<dbReference type="Gene3D" id="3.30.1140.40">
    <property type="entry name" value="Tctex-1"/>
    <property type="match status" value="1"/>
</dbReference>
<dbReference type="EMBL" id="CAJPIZ010030318">
    <property type="protein sequence ID" value="CAG2119898.1"/>
    <property type="molecule type" value="Genomic_DNA"/>
</dbReference>
<dbReference type="Pfam" id="PF03645">
    <property type="entry name" value="Tctex-1"/>
    <property type="match status" value="1"/>
</dbReference>